<reference evidence="2 3" key="1">
    <citation type="submission" date="2018-06" db="EMBL/GenBank/DDBJ databases">
        <authorList>
            <consortium name="Pathogen Informatics"/>
            <person name="Doyle S."/>
        </authorList>
    </citation>
    <scope>NUCLEOTIDE SEQUENCE [LARGE SCALE GENOMIC DNA]</scope>
    <source>
        <strain evidence="2 3">NCTC10288</strain>
    </source>
</reference>
<dbReference type="KEGG" id="cmin:NCTC10288_01915"/>
<dbReference type="Gene3D" id="3.40.50.1010">
    <property type="entry name" value="5'-nuclease"/>
    <property type="match status" value="1"/>
</dbReference>
<name>A0A2X4RB21_9CORY</name>
<dbReference type="STRING" id="38301.NX84_04270"/>
<keyword evidence="4" id="KW-1185">Reference proteome</keyword>
<evidence type="ECO:0000313" key="4">
    <source>
        <dbReference type="Proteomes" id="UP000594905"/>
    </source>
</evidence>
<accession>A0A2X4RB21</accession>
<evidence type="ECO:0000313" key="3">
    <source>
        <dbReference type="Proteomes" id="UP000249264"/>
    </source>
</evidence>
<organism evidence="2 3">
    <name type="scientific">Corynebacterium minutissimum</name>
    <dbReference type="NCBI Taxonomy" id="38301"/>
    <lineage>
        <taxon>Bacteria</taxon>
        <taxon>Bacillati</taxon>
        <taxon>Actinomycetota</taxon>
        <taxon>Actinomycetes</taxon>
        <taxon>Mycobacteriales</taxon>
        <taxon>Corynebacteriaceae</taxon>
        <taxon>Corynebacterium</taxon>
    </lineage>
</organism>
<sequence length="164" mass="19249">MTRYFIDSNIVINAVRVYPRDVFPSYWDSFENFVTAKTFFFHDTVQEELERRQDFVSEWFQDFVPHDQILHVNNAEVESYRLLSTWVAFEREPQFEEAAIQEFLNDAADSWLVASAHARELSIITDEKSQPRRVNRVKLPDAAAALGVHCSTYLDFLRSQGICY</sequence>
<dbReference type="InterPro" id="IPR016541">
    <property type="entry name" value="UCP008505"/>
</dbReference>
<gene>
    <name evidence="1" type="ORF">I6G51_04930</name>
    <name evidence="2" type="ORF">NCTC10288_01915</name>
</gene>
<dbReference type="RefSeq" id="WP_039674105.1">
    <property type="nucleotide sequence ID" value="NZ_CP065689.1"/>
</dbReference>
<protein>
    <submittedName>
        <fullName evidence="1">DUF4411 family protein</fullName>
    </submittedName>
</protein>
<dbReference type="EMBL" id="LS483460">
    <property type="protein sequence ID" value="SQI00597.1"/>
    <property type="molecule type" value="Genomic_DNA"/>
</dbReference>
<dbReference type="InterPro" id="IPR029060">
    <property type="entry name" value="PIN-like_dom_sf"/>
</dbReference>
<evidence type="ECO:0000313" key="1">
    <source>
        <dbReference type="EMBL" id="QPS60542.1"/>
    </source>
</evidence>
<dbReference type="Proteomes" id="UP000249264">
    <property type="component" value="Chromosome 1"/>
</dbReference>
<reference evidence="1 4" key="2">
    <citation type="submission" date="2020-12" db="EMBL/GenBank/DDBJ databases">
        <title>FDA dAtabase for Regulatory Grade micrObial Sequences (FDA-ARGOS): Supporting development and validation of Infectious Disease Dx tests.</title>
        <authorList>
            <person name="Sproer C."/>
            <person name="Gronow S."/>
            <person name="Severitt S."/>
            <person name="Schroder I."/>
            <person name="Tallon L."/>
            <person name="Sadzewicz L."/>
            <person name="Zhao X."/>
            <person name="Boylan J."/>
            <person name="Ott S."/>
            <person name="Bowen H."/>
            <person name="Vavikolanu K."/>
            <person name="Mehta A."/>
            <person name="Aluvathingal J."/>
            <person name="Nadendla S."/>
            <person name="Lowell S."/>
            <person name="Myers T."/>
            <person name="Yan Y."/>
            <person name="Sichtig H."/>
        </authorList>
    </citation>
    <scope>NUCLEOTIDE SEQUENCE [LARGE SCALE GENOMIC DNA]</scope>
    <source>
        <strain evidence="1 4">FDAARGOS_894</strain>
    </source>
</reference>
<dbReference type="SUPFAM" id="SSF88723">
    <property type="entry name" value="PIN domain-like"/>
    <property type="match status" value="1"/>
</dbReference>
<dbReference type="GeneID" id="70783797"/>
<dbReference type="AlphaFoldDB" id="A0A2X4RB21"/>
<evidence type="ECO:0000313" key="2">
    <source>
        <dbReference type="EMBL" id="SQI00597.1"/>
    </source>
</evidence>
<dbReference type="OrthoDB" id="338425at2"/>
<dbReference type="Pfam" id="PF14367">
    <property type="entry name" value="DUF4411"/>
    <property type="match status" value="1"/>
</dbReference>
<proteinExistence type="predicted"/>
<dbReference type="EMBL" id="CP065689">
    <property type="protein sequence ID" value="QPS60542.1"/>
    <property type="molecule type" value="Genomic_DNA"/>
</dbReference>
<dbReference type="Proteomes" id="UP000594905">
    <property type="component" value="Chromosome"/>
</dbReference>